<dbReference type="InterPro" id="IPR024047">
    <property type="entry name" value="MM3350-like_sf"/>
</dbReference>
<dbReference type="AlphaFoldDB" id="A0A5C7APG7"/>
<gene>
    <name evidence="2" type="ORF">ES711_06110</name>
</gene>
<evidence type="ECO:0000313" key="2">
    <source>
        <dbReference type="EMBL" id="TXE09493.1"/>
    </source>
</evidence>
<organism evidence="2 3">
    <name type="scientific">Gelidibacter salicanalis</name>
    <dbReference type="NCBI Taxonomy" id="291193"/>
    <lineage>
        <taxon>Bacteria</taxon>
        <taxon>Pseudomonadati</taxon>
        <taxon>Bacteroidota</taxon>
        <taxon>Flavobacteriia</taxon>
        <taxon>Flavobacteriales</taxon>
        <taxon>Flavobacteriaceae</taxon>
        <taxon>Gelidibacter</taxon>
    </lineage>
</organism>
<dbReference type="PANTHER" id="PTHR41878:SF1">
    <property type="entry name" value="TNPR PROTEIN"/>
    <property type="match status" value="1"/>
</dbReference>
<dbReference type="RefSeq" id="WP_146891408.1">
    <property type="nucleotide sequence ID" value="NZ_VORX01000002.1"/>
</dbReference>
<proteinExistence type="predicted"/>
<dbReference type="Proteomes" id="UP000321734">
    <property type="component" value="Unassembled WGS sequence"/>
</dbReference>
<evidence type="ECO:0000313" key="3">
    <source>
        <dbReference type="Proteomes" id="UP000321734"/>
    </source>
</evidence>
<dbReference type="SUPFAM" id="SSF159941">
    <property type="entry name" value="MM3350-like"/>
    <property type="match status" value="1"/>
</dbReference>
<dbReference type="Pfam" id="PF07929">
    <property type="entry name" value="PRiA4_ORF3"/>
    <property type="match status" value="1"/>
</dbReference>
<evidence type="ECO:0000259" key="1">
    <source>
        <dbReference type="Pfam" id="PF07929"/>
    </source>
</evidence>
<dbReference type="OrthoDB" id="666725at2"/>
<feature type="domain" description="Plasmid pRiA4b Orf3-like" evidence="1">
    <location>
        <begin position="2"/>
        <end position="135"/>
    </location>
</feature>
<protein>
    <submittedName>
        <fullName evidence="2">Plasmid pRiA4b ORF-3 family protein</fullName>
    </submittedName>
</protein>
<name>A0A5C7APG7_9FLAO</name>
<reference evidence="2 3" key="1">
    <citation type="submission" date="2019-08" db="EMBL/GenBank/DDBJ databases">
        <title>Genome sequence of Gelidibacter salicanalis IC162T.</title>
        <authorList>
            <person name="Bowman J.P."/>
        </authorList>
    </citation>
    <scope>NUCLEOTIDE SEQUENCE [LARGE SCALE GENOMIC DNA]</scope>
    <source>
        <strain evidence="2 3">IC162</strain>
    </source>
</reference>
<sequence length="172" mass="20435">MVYRFRIILDNDTEDDVFRDIEIRETDTLEDLHNSITQAFGFDGIEMASFYLSDDEWNQGEEISMFDTSEGYDEVRLMGDTKINDVVHEMQTKLIYVYDFFSMWTFFVELAEIVEEAEGTDYPNLMFVHGQIPTEAPQKNFEADNEFDDYDEFDDDLDVDDYDDLDFDENWN</sequence>
<keyword evidence="3" id="KW-1185">Reference proteome</keyword>
<dbReference type="PANTHER" id="PTHR41878">
    <property type="entry name" value="LEXA REPRESSOR-RELATED"/>
    <property type="match status" value="1"/>
</dbReference>
<dbReference type="Gene3D" id="3.10.290.30">
    <property type="entry name" value="MM3350-like"/>
    <property type="match status" value="1"/>
</dbReference>
<accession>A0A5C7APG7</accession>
<comment type="caution">
    <text evidence="2">The sequence shown here is derived from an EMBL/GenBank/DDBJ whole genome shotgun (WGS) entry which is preliminary data.</text>
</comment>
<dbReference type="InterPro" id="IPR012912">
    <property type="entry name" value="Plasmid_pRiA4b_Orf3-like"/>
</dbReference>
<dbReference type="EMBL" id="VORX01000002">
    <property type="protein sequence ID" value="TXE09493.1"/>
    <property type="molecule type" value="Genomic_DNA"/>
</dbReference>